<dbReference type="Proteomes" id="UP000219602">
    <property type="component" value="Unassembled WGS sequence"/>
</dbReference>
<comment type="caution">
    <text evidence="2">The sequence shown here is derived from an EMBL/GenBank/DDBJ whole genome shotgun (WGS) entry which is preliminary data.</text>
</comment>
<organism evidence="2 3">
    <name type="scientific">Fusarium oxysporum f. sp. radicis-cucumerinum</name>
    <dbReference type="NCBI Taxonomy" id="327505"/>
    <lineage>
        <taxon>Eukaryota</taxon>
        <taxon>Fungi</taxon>
        <taxon>Dikarya</taxon>
        <taxon>Ascomycota</taxon>
        <taxon>Pezizomycotina</taxon>
        <taxon>Sordariomycetes</taxon>
        <taxon>Hypocreomycetidae</taxon>
        <taxon>Hypocreales</taxon>
        <taxon>Nectriaceae</taxon>
        <taxon>Fusarium</taxon>
        <taxon>Fusarium oxysporum species complex</taxon>
    </lineage>
</organism>
<evidence type="ECO:0000313" key="3">
    <source>
        <dbReference type="Proteomes" id="UP000219602"/>
    </source>
</evidence>
<sequence>MPRYKSFVFNNTQGRRRFLLGDYVSVTNASPYSNICTAKLGRASIKRKRDWVAHIVDIRGTSPVDVHALVIWMYWPEALPRRGKRGKEYQENELVASNHLGVIDVRDVDRVVPLKVLRKTRNDTRSQRFIWKDFFDCMHGSIIENYAR</sequence>
<dbReference type="EMBL" id="MABQ02000021">
    <property type="protein sequence ID" value="PCD20153.1"/>
    <property type="molecule type" value="Genomic_DNA"/>
</dbReference>
<dbReference type="EMBL" id="MABQ02000013">
    <property type="protein sequence ID" value="PCD21454.1"/>
    <property type="molecule type" value="Genomic_DNA"/>
</dbReference>
<evidence type="ECO:0000313" key="2">
    <source>
        <dbReference type="EMBL" id="PCD21454.1"/>
    </source>
</evidence>
<reference evidence="2 3" key="1">
    <citation type="journal article" date="2016" name="Environ. Microbiol.">
        <title>Effector profiles distinguish formae speciales of Fusarium oxysporum.</title>
        <authorList>
            <person name="van Dam P."/>
            <person name="Fokkens L."/>
            <person name="Schmidt S.M."/>
            <person name="Linmans J.H."/>
            <person name="Kistler H.C."/>
            <person name="Ma L.J."/>
            <person name="Rep M."/>
        </authorList>
    </citation>
    <scope>NUCLEOTIDE SEQUENCE [LARGE SCALE GENOMIC DNA]</scope>
    <source>
        <strain evidence="2 3">Forc016</strain>
    </source>
</reference>
<reference evidence="2" key="2">
    <citation type="submission" date="2016-06" db="EMBL/GenBank/DDBJ databases">
        <authorList>
            <person name="Kjaerup R.B."/>
            <person name="Dalgaard T.S."/>
            <person name="Juul-Madsen H.R."/>
        </authorList>
    </citation>
    <scope>NUCLEOTIDE SEQUENCE</scope>
    <source>
        <strain evidence="2">Forc016</strain>
    </source>
</reference>
<proteinExistence type="predicted"/>
<dbReference type="Gene3D" id="2.30.30.490">
    <property type="match status" value="1"/>
</dbReference>
<evidence type="ECO:0000313" key="1">
    <source>
        <dbReference type="EMBL" id="PCD20153.1"/>
    </source>
</evidence>
<accession>A0A2H3G2Y1</accession>
<gene>
    <name evidence="2" type="ORF">AU210_016416</name>
    <name evidence="1" type="ORF">AU210_016728</name>
</gene>
<evidence type="ECO:0008006" key="4">
    <source>
        <dbReference type="Google" id="ProtNLM"/>
    </source>
</evidence>
<dbReference type="AlphaFoldDB" id="A0A2H3G2Y1"/>
<reference evidence="2 3" key="3">
    <citation type="journal article" date="2017" name="Sci. Rep.">
        <title>A mobile pathogenicity chromosome in Fusarium oxysporum for infection of multiple cucurbit species.</title>
        <authorList>
            <person name="van Dam P."/>
            <person name="Fokkens L."/>
            <person name="Ayukawa Y."/>
            <person name="van der Gragt M."/>
            <person name="Ter Horst A."/>
            <person name="Brankovics B."/>
            <person name="Houterman P.M."/>
            <person name="Arie T."/>
            <person name="Rep M."/>
        </authorList>
    </citation>
    <scope>NUCLEOTIDE SEQUENCE [LARGE SCALE GENOMIC DNA]</scope>
    <source>
        <strain evidence="2 3">Forc016</strain>
    </source>
</reference>
<protein>
    <recommendedName>
        <fullName evidence="4">BAH domain-containing protein</fullName>
    </recommendedName>
</protein>
<dbReference type="InterPro" id="IPR043151">
    <property type="entry name" value="BAH_sf"/>
</dbReference>
<name>A0A2H3G2Y1_FUSOX</name>